<protein>
    <submittedName>
        <fullName evidence="2">AAA family ATPase</fullName>
    </submittedName>
</protein>
<dbReference type="CDD" id="cd18809">
    <property type="entry name" value="SF1_C_RecD"/>
    <property type="match status" value="1"/>
</dbReference>
<dbReference type="InterPro" id="IPR014862">
    <property type="entry name" value="TrwC"/>
</dbReference>
<keyword evidence="3" id="KW-1185">Reference proteome</keyword>
<dbReference type="Pfam" id="PF08751">
    <property type="entry name" value="TrwC"/>
    <property type="match status" value="1"/>
</dbReference>
<dbReference type="Proteomes" id="UP000318693">
    <property type="component" value="Unassembled WGS sequence"/>
</dbReference>
<dbReference type="RefSeq" id="WP_143418117.1">
    <property type="nucleotide sequence ID" value="NZ_VJXR01000019.1"/>
</dbReference>
<evidence type="ECO:0000259" key="1">
    <source>
        <dbReference type="Pfam" id="PF08751"/>
    </source>
</evidence>
<evidence type="ECO:0000313" key="2">
    <source>
        <dbReference type="EMBL" id="TRW45702.1"/>
    </source>
</evidence>
<comment type="caution">
    <text evidence="2">The sequence shown here is derived from an EMBL/GenBank/DDBJ whole genome shotgun (WGS) entry which is preliminary data.</text>
</comment>
<dbReference type="SUPFAM" id="SSF52540">
    <property type="entry name" value="P-loop containing nucleoside triphosphate hydrolases"/>
    <property type="match status" value="2"/>
</dbReference>
<reference evidence="2 3" key="1">
    <citation type="submission" date="2019-07" db="EMBL/GenBank/DDBJ databases">
        <title>Georgenia wutianyii sp. nov. and Georgenia *** sp. nov. isolated from plateau pika (Ochotona curzoniae) in the Qinghai-Tibet plateau of China.</title>
        <authorList>
            <person name="Tian Z."/>
        </authorList>
    </citation>
    <scope>NUCLEOTIDE SEQUENCE [LARGE SCALE GENOMIC DNA]</scope>
    <source>
        <strain evidence="2 3">Z446</strain>
    </source>
</reference>
<dbReference type="EMBL" id="VJXR01000019">
    <property type="protein sequence ID" value="TRW45702.1"/>
    <property type="molecule type" value="Genomic_DNA"/>
</dbReference>
<dbReference type="Gene3D" id="2.30.30.940">
    <property type="match status" value="1"/>
</dbReference>
<proteinExistence type="predicted"/>
<dbReference type="AlphaFoldDB" id="A0A552WSC9"/>
<dbReference type="SUPFAM" id="SSF55464">
    <property type="entry name" value="Origin of replication-binding domain, RBD-like"/>
    <property type="match status" value="1"/>
</dbReference>
<dbReference type="Pfam" id="PF13604">
    <property type="entry name" value="AAA_30"/>
    <property type="match status" value="1"/>
</dbReference>
<dbReference type="InterPro" id="IPR027417">
    <property type="entry name" value="P-loop_NTPase"/>
</dbReference>
<evidence type="ECO:0000313" key="3">
    <source>
        <dbReference type="Proteomes" id="UP000318693"/>
    </source>
</evidence>
<organism evidence="2 3">
    <name type="scientific">Georgenia yuyongxinii</name>
    <dbReference type="NCBI Taxonomy" id="2589797"/>
    <lineage>
        <taxon>Bacteria</taxon>
        <taxon>Bacillati</taxon>
        <taxon>Actinomycetota</taxon>
        <taxon>Actinomycetes</taxon>
        <taxon>Micrococcales</taxon>
        <taxon>Bogoriellaceae</taxon>
        <taxon>Georgenia</taxon>
    </lineage>
</organism>
<name>A0A552WSC9_9MICO</name>
<gene>
    <name evidence="2" type="ORF">FJ693_08595</name>
</gene>
<dbReference type="Gene3D" id="3.40.50.300">
    <property type="entry name" value="P-loop containing nucleotide triphosphate hydrolases"/>
    <property type="match status" value="2"/>
</dbReference>
<accession>A0A552WSC9</accession>
<dbReference type="NCBIfam" id="NF041492">
    <property type="entry name" value="MobF"/>
    <property type="match status" value="1"/>
</dbReference>
<feature type="domain" description="TrwC relaxase" evidence="1">
    <location>
        <begin position="10"/>
        <end position="363"/>
    </location>
</feature>
<sequence>MTVSMRVMSAGDGFAYLLRSVVTGAGLASQSSALTRYYSEAGTPPGIWMGSGVSQFGDGDLQVGMTVTPEQLQALLGRGCDPLTGAGLARPYLRYATVAERIAARVAGIDRTLPAGEYDAEVARIEADETTRGSRTSVAGFDLKFSVPKSVSVLWGVADARTQELIVKAHHAAVAQVLEFFEGEVAATRVGAGGVAQVDVLGVAAVGYDHWDSRANDPQLHTHLVVANKARTAADGTWRTLDSRAIHHATVALSEYYNAVLADRLTGTFGVGWEQRARGKDRNPAWEIVGVPDALIAEFSSRSRDIEIAKDRLIAEYTRTHRHAPSAATIVRLRARATLETRPEKTIHPLADLTEAWRERAQQILGADPTEWARDLIVSAHARAFTAEQVPTDVIAGAGARVVAAVGERRSTWRHWNLWAEAARQTMGWRFATVEDREAVVTMITDAATGQSLRLTPPEIVPTPGLWQRADGTSMFRPRHGTYFTSEELLAAEARLLDRAAELTAPVVPASVVAEAAAFRHDGTTLTVQQAEVLEVVATSGRLVDVLVGPAGAGKTTAMRALLTAWTAEHGAGSVVGLAPSAAAAGVLAEDLGIACDNTAKWLYEHSHGKARFWAGELVIVDEAALASTRSLDRITALAQAAGAKVLLVGDWAQLQSVGAGGAYSLLVDARGDDVPELSEVHRFTNDWEKHASLELRRGEVDVIDTYAAHDRLREGTTAQMIDAAYEAWRTDLAAGRTSILVTDSAESVRQLNERARAERLQTGETSTGRDVPLADDARASAGDVIITRRNNRRLRAGRTGWVHNGDRWTVIDVRRDGSIQVRRAGRRLGASVVLPADYVAQHVDLGYAVTAHRAQGLTVDTAHVVVAGSTTRENLYVSMTRGRDTNTAYVTLDQPDDSHATPQPADVTARTVLYRVLKHSGLELSAYQTISAEHDRWTGIAQLAAEYDLIAATAEHDRWRQLVLGALIGAGRMTQADAEEAIASDGFGALVAELRRAEANHHDLGVLLPRVTAERNLLDAEDVTAVLSYRVARTAAKPIGKGMPDLIVGLIPEVRGPVPTNVRAALDERRDLIEARAQALVAAAVRQRAAWLQRIGEPPLGGTDRQRWLRQLAIVAAYRDRYGITSQDPLGPDAESLAQRRDAQPAAAALRSARAVADASNPRGMSPLSAGLRIG</sequence>